<feature type="domain" description="Flagellin N-terminal" evidence="4">
    <location>
        <begin position="4"/>
        <end position="42"/>
    </location>
</feature>
<reference evidence="5 6" key="1">
    <citation type="journal article" date="2020" name="Microorganisms">
        <title>Osmotic Adaptation and Compatible Solute Biosynthesis of Phototrophic Bacteria as Revealed from Genome Analyses.</title>
        <authorList>
            <person name="Imhoff J.F."/>
            <person name="Rahn T."/>
            <person name="Kunzel S."/>
            <person name="Keller A."/>
            <person name="Neulinger S.C."/>
        </authorList>
    </citation>
    <scope>NUCLEOTIDE SEQUENCE [LARGE SCALE GENOMIC DNA]</scope>
    <source>
        <strain evidence="5 6">DSM 9895</strain>
    </source>
</reference>
<dbReference type="EMBL" id="NRRL01000052">
    <property type="protein sequence ID" value="MBK1669565.1"/>
    <property type="molecule type" value="Genomic_DNA"/>
</dbReference>
<evidence type="ECO:0000259" key="4">
    <source>
        <dbReference type="Pfam" id="PF00669"/>
    </source>
</evidence>
<dbReference type="SUPFAM" id="SSF64518">
    <property type="entry name" value="Phase 1 flagellin"/>
    <property type="match status" value="1"/>
</dbReference>
<dbReference type="Pfam" id="PF00669">
    <property type="entry name" value="Flagellin_N"/>
    <property type="match status" value="1"/>
</dbReference>
<sequence>MSSINTNVASMQALQSLDQTNKALEQTQNRISTGFKVENAKD</sequence>
<comment type="subcellular location">
    <subcellularLocation>
        <location evidence="1">Bacterial flagellum</location>
    </subcellularLocation>
</comment>
<keyword evidence="3" id="KW-0975">Bacterial flagellum</keyword>
<evidence type="ECO:0000256" key="2">
    <source>
        <dbReference type="ARBA" id="ARBA00005709"/>
    </source>
</evidence>
<comment type="similarity">
    <text evidence="2">Belongs to the bacterial flagellin family.</text>
</comment>
<keyword evidence="5" id="KW-0282">Flagellum</keyword>
<keyword evidence="6" id="KW-1185">Reference proteome</keyword>
<evidence type="ECO:0000313" key="6">
    <source>
        <dbReference type="Proteomes" id="UP001296873"/>
    </source>
</evidence>
<comment type="caution">
    <text evidence="5">The sequence shown here is derived from an EMBL/GenBank/DDBJ whole genome shotgun (WGS) entry which is preliminary data.</text>
</comment>
<keyword evidence="5" id="KW-0969">Cilium</keyword>
<dbReference type="InterPro" id="IPR001029">
    <property type="entry name" value="Flagellin_N"/>
</dbReference>
<accession>A0ABS1DGH7</accession>
<evidence type="ECO:0000313" key="5">
    <source>
        <dbReference type="EMBL" id="MBK1669565.1"/>
    </source>
</evidence>
<dbReference type="Proteomes" id="UP001296873">
    <property type="component" value="Unassembled WGS sequence"/>
</dbReference>
<proteinExistence type="inferred from homology"/>
<evidence type="ECO:0000256" key="1">
    <source>
        <dbReference type="ARBA" id="ARBA00004365"/>
    </source>
</evidence>
<feature type="non-terminal residue" evidence="5">
    <location>
        <position position="42"/>
    </location>
</feature>
<evidence type="ECO:0000256" key="3">
    <source>
        <dbReference type="ARBA" id="ARBA00023143"/>
    </source>
</evidence>
<gene>
    <name evidence="5" type="ORF">CKO28_16115</name>
</gene>
<organism evidence="5 6">
    <name type="scientific">Rhodovibrio sodomensis</name>
    <dbReference type="NCBI Taxonomy" id="1088"/>
    <lineage>
        <taxon>Bacteria</taxon>
        <taxon>Pseudomonadati</taxon>
        <taxon>Pseudomonadota</taxon>
        <taxon>Alphaproteobacteria</taxon>
        <taxon>Rhodospirillales</taxon>
        <taxon>Rhodovibrionaceae</taxon>
        <taxon>Rhodovibrio</taxon>
    </lineage>
</organism>
<keyword evidence="5" id="KW-0966">Cell projection</keyword>
<protein>
    <submittedName>
        <fullName evidence="5">Flagellin</fullName>
    </submittedName>
</protein>
<name>A0ABS1DGH7_9PROT</name>